<dbReference type="PANTHER" id="PTHR31757">
    <property type="entry name" value="SLL0781 PROTEIN"/>
    <property type="match status" value="1"/>
</dbReference>
<evidence type="ECO:0008006" key="3">
    <source>
        <dbReference type="Google" id="ProtNLM"/>
    </source>
</evidence>
<proteinExistence type="predicted"/>
<dbReference type="OrthoDB" id="14527at2759"/>
<name>D2VSI5_NAEGR</name>
<dbReference type="AlphaFoldDB" id="D2VSI5"/>
<evidence type="ECO:0000313" key="1">
    <source>
        <dbReference type="EMBL" id="EFC40127.1"/>
    </source>
</evidence>
<accession>D2VSI5</accession>
<dbReference type="STRING" id="5762.D2VSI5"/>
<dbReference type="InterPro" id="IPR032710">
    <property type="entry name" value="NTF2-like_dom_sf"/>
</dbReference>
<gene>
    <name evidence="1" type="ORF">NAEGRDRAFT_81075</name>
</gene>
<dbReference type="InParanoid" id="D2VSI5"/>
<dbReference type="PANTHER" id="PTHR31757:SF0">
    <property type="entry name" value="SLL0781 PROTEIN"/>
    <property type="match status" value="1"/>
</dbReference>
<dbReference type="SUPFAM" id="SSF54427">
    <property type="entry name" value="NTF2-like"/>
    <property type="match status" value="1"/>
</dbReference>
<dbReference type="Proteomes" id="UP000006671">
    <property type="component" value="Unassembled WGS sequence"/>
</dbReference>
<dbReference type="RefSeq" id="XP_002672871.1">
    <property type="nucleotide sequence ID" value="XM_002672825.1"/>
</dbReference>
<dbReference type="GeneID" id="8854573"/>
<keyword evidence="2" id="KW-1185">Reference proteome</keyword>
<evidence type="ECO:0000313" key="2">
    <source>
        <dbReference type="Proteomes" id="UP000006671"/>
    </source>
</evidence>
<dbReference type="InterPro" id="IPR009783">
    <property type="entry name" value="DUF1348"/>
</dbReference>
<dbReference type="KEGG" id="ngr:NAEGRDRAFT_81075"/>
<dbReference type="EMBL" id="GG738894">
    <property type="protein sequence ID" value="EFC40127.1"/>
    <property type="molecule type" value="Genomic_DNA"/>
</dbReference>
<dbReference type="VEuPathDB" id="AmoebaDB:NAEGRDRAFT_81075"/>
<dbReference type="OMA" id="VRFQYEC"/>
<dbReference type="Pfam" id="PF07080">
    <property type="entry name" value="DUF1348"/>
    <property type="match status" value="1"/>
</dbReference>
<reference evidence="1 2" key="1">
    <citation type="journal article" date="2010" name="Cell">
        <title>The genome of Naegleria gruberi illuminates early eukaryotic versatility.</title>
        <authorList>
            <person name="Fritz-Laylin L.K."/>
            <person name="Prochnik S.E."/>
            <person name="Ginger M.L."/>
            <person name="Dacks J.B."/>
            <person name="Carpenter M.L."/>
            <person name="Field M.C."/>
            <person name="Kuo A."/>
            <person name="Paredez A."/>
            <person name="Chapman J."/>
            <person name="Pham J."/>
            <person name="Shu S."/>
            <person name="Neupane R."/>
            <person name="Cipriano M."/>
            <person name="Mancuso J."/>
            <person name="Tu H."/>
            <person name="Salamov A."/>
            <person name="Lindquist E."/>
            <person name="Shapiro H."/>
            <person name="Lucas S."/>
            <person name="Grigoriev I.V."/>
            <person name="Cande W.Z."/>
            <person name="Fulton C."/>
            <person name="Rokhsar D.S."/>
            <person name="Dawson S.C."/>
        </authorList>
    </citation>
    <scope>NUCLEOTIDE SEQUENCE [LARGE SCALE GENOMIC DNA]</scope>
    <source>
        <strain evidence="1 2">NEG-M</strain>
    </source>
</reference>
<sequence length="136" mass="16552">MSKILPPFTLETAQKKVKLAQDNWNSKDPERIALAYTEDCEWRNRNEFIKGRTDIKKFLKKKYAKELDYKLEKYLFAFMDNKISVHFQYEYHNENGQWFRAYGNENWEFDWESGLMMKRDASINDLAIQESERKFK</sequence>
<organism evidence="2">
    <name type="scientific">Naegleria gruberi</name>
    <name type="common">Amoeba</name>
    <dbReference type="NCBI Taxonomy" id="5762"/>
    <lineage>
        <taxon>Eukaryota</taxon>
        <taxon>Discoba</taxon>
        <taxon>Heterolobosea</taxon>
        <taxon>Tetramitia</taxon>
        <taxon>Eutetramitia</taxon>
        <taxon>Vahlkampfiidae</taxon>
        <taxon>Naegleria</taxon>
    </lineage>
</organism>
<protein>
    <recommendedName>
        <fullName evidence="3">DUF1348 domain-containing protein</fullName>
    </recommendedName>
</protein>
<dbReference type="eggNOG" id="ENOG502S04W">
    <property type="taxonomic scope" value="Eukaryota"/>
</dbReference>
<dbReference type="Gene3D" id="3.10.450.50">
    <property type="match status" value="1"/>
</dbReference>